<feature type="transmembrane region" description="Helical" evidence="6">
    <location>
        <begin position="12"/>
        <end position="35"/>
    </location>
</feature>
<dbReference type="Pfam" id="PF01098">
    <property type="entry name" value="FTSW_RODA_SPOVE"/>
    <property type="match status" value="1"/>
</dbReference>
<evidence type="ECO:0000256" key="4">
    <source>
        <dbReference type="ARBA" id="ARBA00022989"/>
    </source>
</evidence>
<sequence>MNKQNTSPYYQGDLIFIFLAFFAISVIAIYAAGQFGQYGSNAWTRQIIYYMVGVICIVAINYFDLEQLEKLSLYIFL</sequence>
<protein>
    <recommendedName>
        <fullName evidence="9">Rod shape-determining protein RodA</fullName>
    </recommendedName>
</protein>
<evidence type="ECO:0000256" key="5">
    <source>
        <dbReference type="ARBA" id="ARBA00023136"/>
    </source>
</evidence>
<keyword evidence="5 6" id="KW-0472">Membrane</keyword>
<reference evidence="7 8" key="1">
    <citation type="submission" date="2019-12" db="EMBL/GenBank/DDBJ databases">
        <title>Full genome sequence of a Bacillus safensis strain isolated from commercially available natto in Indonesia.</title>
        <authorList>
            <person name="Yoshida M."/>
            <person name="Uomi M."/>
            <person name="Waturangi D."/>
            <person name="Ekaputri J.J."/>
            <person name="Setiamarga D.H.E."/>
        </authorList>
    </citation>
    <scope>NUCLEOTIDE SEQUENCE [LARGE SCALE GENOMIC DNA]</scope>
    <source>
        <strain evidence="7 8">IDN1</strain>
    </source>
</reference>
<evidence type="ECO:0000256" key="6">
    <source>
        <dbReference type="SAM" id="Phobius"/>
    </source>
</evidence>
<proteinExistence type="predicted"/>
<name>A0A5S9MMZ3_BACIA</name>
<evidence type="ECO:0000256" key="3">
    <source>
        <dbReference type="ARBA" id="ARBA00022960"/>
    </source>
</evidence>
<feature type="transmembrane region" description="Helical" evidence="6">
    <location>
        <begin position="47"/>
        <end position="65"/>
    </location>
</feature>
<dbReference type="Proteomes" id="UP000464658">
    <property type="component" value="Chromosome"/>
</dbReference>
<evidence type="ECO:0000313" key="7">
    <source>
        <dbReference type="EMBL" id="BBP93086.1"/>
    </source>
</evidence>
<comment type="subcellular location">
    <subcellularLocation>
        <location evidence="1">Membrane</location>
        <topology evidence="1">Multi-pass membrane protein</topology>
    </subcellularLocation>
</comment>
<evidence type="ECO:0000256" key="2">
    <source>
        <dbReference type="ARBA" id="ARBA00022692"/>
    </source>
</evidence>
<dbReference type="GO" id="GO:0016020">
    <property type="term" value="C:membrane"/>
    <property type="evidence" value="ECO:0007669"/>
    <property type="project" value="UniProtKB-SubCell"/>
</dbReference>
<dbReference type="InterPro" id="IPR001182">
    <property type="entry name" value="FtsW/RodA"/>
</dbReference>
<dbReference type="GO" id="GO:0008360">
    <property type="term" value="P:regulation of cell shape"/>
    <property type="evidence" value="ECO:0007669"/>
    <property type="project" value="UniProtKB-KW"/>
</dbReference>
<dbReference type="AlphaFoldDB" id="A0A5S9MMZ3"/>
<dbReference type="EMBL" id="AP021906">
    <property type="protein sequence ID" value="BBP93086.1"/>
    <property type="molecule type" value="Genomic_DNA"/>
</dbReference>
<evidence type="ECO:0000256" key="1">
    <source>
        <dbReference type="ARBA" id="ARBA00004141"/>
    </source>
</evidence>
<dbReference type="GO" id="GO:0051301">
    <property type="term" value="P:cell division"/>
    <property type="evidence" value="ECO:0007669"/>
    <property type="project" value="InterPro"/>
</dbReference>
<keyword evidence="2 6" id="KW-0812">Transmembrane</keyword>
<keyword evidence="3" id="KW-0133">Cell shape</keyword>
<accession>A0A5S9MMZ3</accession>
<gene>
    <name evidence="7" type="ORF">BsIDN1_67040</name>
</gene>
<evidence type="ECO:0008006" key="9">
    <source>
        <dbReference type="Google" id="ProtNLM"/>
    </source>
</evidence>
<evidence type="ECO:0000313" key="8">
    <source>
        <dbReference type="Proteomes" id="UP000464658"/>
    </source>
</evidence>
<keyword evidence="4 6" id="KW-1133">Transmembrane helix</keyword>
<organism evidence="7 8">
    <name type="scientific">Bacillus safensis</name>
    <dbReference type="NCBI Taxonomy" id="561879"/>
    <lineage>
        <taxon>Bacteria</taxon>
        <taxon>Bacillati</taxon>
        <taxon>Bacillota</taxon>
        <taxon>Bacilli</taxon>
        <taxon>Bacillales</taxon>
        <taxon>Bacillaceae</taxon>
        <taxon>Bacillus</taxon>
    </lineage>
</organism>